<gene>
    <name evidence="2" type="ORF">CSHISOI_06020</name>
</gene>
<organism evidence="2 3">
    <name type="scientific">Colletotrichum shisoi</name>
    <dbReference type="NCBI Taxonomy" id="2078593"/>
    <lineage>
        <taxon>Eukaryota</taxon>
        <taxon>Fungi</taxon>
        <taxon>Dikarya</taxon>
        <taxon>Ascomycota</taxon>
        <taxon>Pezizomycotina</taxon>
        <taxon>Sordariomycetes</taxon>
        <taxon>Hypocreomycetidae</taxon>
        <taxon>Glomerellales</taxon>
        <taxon>Glomerellaceae</taxon>
        <taxon>Colletotrichum</taxon>
        <taxon>Colletotrichum destructivum species complex</taxon>
    </lineage>
</organism>
<name>A0A5Q4BQN6_9PEZI</name>
<dbReference type="Proteomes" id="UP000326340">
    <property type="component" value="Unassembled WGS sequence"/>
</dbReference>
<dbReference type="EMBL" id="PUHP01000535">
    <property type="protein sequence ID" value="TQN69338.1"/>
    <property type="molecule type" value="Genomic_DNA"/>
</dbReference>
<protein>
    <submittedName>
        <fullName evidence="2">Uncharacterized protein</fullName>
    </submittedName>
</protein>
<sequence length="194" mass="22244">MLCAITLLLFLASCLAASEPLPQVQSRSCFGSVCFNPFKKRPQVTIPDLESLINNKDSYEGEAEIPLYKDIPLITWEGSTHRRHLSYRVWRTDTLAANPGKDQELYFTVYLELHVTSKDNLWVQFKAALPRPKRKDEGVYARKGWARGRPNYGKPTIFTLRLPTKAGVIDKIDYQFNGTWCKSSIYAPVFYAIY</sequence>
<comment type="caution">
    <text evidence="2">The sequence shown here is derived from an EMBL/GenBank/DDBJ whole genome shotgun (WGS) entry which is preliminary data.</text>
</comment>
<keyword evidence="1" id="KW-0732">Signal</keyword>
<dbReference type="AlphaFoldDB" id="A0A5Q4BQN6"/>
<accession>A0A5Q4BQN6</accession>
<keyword evidence="3" id="KW-1185">Reference proteome</keyword>
<proteinExistence type="predicted"/>
<reference evidence="2 3" key="1">
    <citation type="journal article" date="2019" name="Sci. Rep.">
        <title>Colletotrichum shisoi sp. nov., an anthracnose pathogen of Perilla frutescens in Japan: molecular phylogenetic, morphological and genomic evidence.</title>
        <authorList>
            <person name="Gan P."/>
            <person name="Tsushima A."/>
            <person name="Hiroyama R."/>
            <person name="Narusaka M."/>
            <person name="Takano Y."/>
            <person name="Narusaka Y."/>
            <person name="Kawaradani M."/>
            <person name="Damm U."/>
            <person name="Shirasu K."/>
        </authorList>
    </citation>
    <scope>NUCLEOTIDE SEQUENCE [LARGE SCALE GENOMIC DNA]</scope>
    <source>
        <strain evidence="2 3">PG-2018a</strain>
    </source>
</reference>
<evidence type="ECO:0000256" key="1">
    <source>
        <dbReference type="SAM" id="SignalP"/>
    </source>
</evidence>
<feature type="chain" id="PRO_5025030940" evidence="1">
    <location>
        <begin position="17"/>
        <end position="194"/>
    </location>
</feature>
<feature type="signal peptide" evidence="1">
    <location>
        <begin position="1"/>
        <end position="16"/>
    </location>
</feature>
<evidence type="ECO:0000313" key="2">
    <source>
        <dbReference type="EMBL" id="TQN69338.1"/>
    </source>
</evidence>
<evidence type="ECO:0000313" key="3">
    <source>
        <dbReference type="Proteomes" id="UP000326340"/>
    </source>
</evidence>